<evidence type="ECO:0000256" key="1">
    <source>
        <dbReference type="ARBA" id="ARBA00022475"/>
    </source>
</evidence>
<sequence>MKKVISLLMALVLTAALLSACGKTEKETSNTSGSKEATKESTGSNEGTVEADGAASGETVTISFFDPNSGSRTWNDRIAAEVTKRTGVNVEIQNPTGDPAEKLALMLAGQEYPDIVMMSRSSDIVNKYIEAGALLPLDDLLKEKGQNVIKMYGDTLNKTKYQDGKNYYLSNWYGPDPDPVAGFIMRYDYMVEIAGKERADSTKPFTQDEMIDILKKFKEKYPSIAGSDSIGLTMNGEQANYFNTIKGMYGMKTYYDNNGTLSYDVRDPKYIEMLKFMNQLYTEGLLDKEWVVNNTQLFTQKLSAGNVMGALCAYWDVGDANTSLKATDGEDAIFVGYKVLGNGIGEKETTYGGRSSLGWDAIGITNNCKNVDAAMKLIDYLASQEGQDLLLWGIEGEDWTMKDGVHVPNDEVVTALKTDYTKAVEDTGILKWTWFVKNSNHEDGTPSRISMTKLDKAAEIAWKNLTDTYWDTAQYDNLAPTGNSVVALQYQKVQDIFKQSFPKIVNASSADEVDTLYNKLITDMEAAGLKDVEAEINKNYEARKELWGIKY</sequence>
<dbReference type="KEGG" id="anr:Ana3638_05750"/>
<reference evidence="8 9" key="1">
    <citation type="submission" date="2020-01" db="EMBL/GenBank/DDBJ databases">
        <title>Genome analysis of Anaerocolumna sp. CBA3638.</title>
        <authorList>
            <person name="Kim J."/>
            <person name="Roh S.W."/>
        </authorList>
    </citation>
    <scope>NUCLEOTIDE SEQUENCE [LARGE SCALE GENOMIC DNA]</scope>
    <source>
        <strain evidence="8 9">CBA3638</strain>
    </source>
</reference>
<evidence type="ECO:0000313" key="9">
    <source>
        <dbReference type="Proteomes" id="UP000464314"/>
    </source>
</evidence>
<keyword evidence="2 7" id="KW-0732">Signal</keyword>
<dbReference type="RefSeq" id="WP_161837173.1">
    <property type="nucleotide sequence ID" value="NZ_CP048000.1"/>
</dbReference>
<evidence type="ECO:0000256" key="4">
    <source>
        <dbReference type="ARBA" id="ARBA00023139"/>
    </source>
</evidence>
<dbReference type="PANTHER" id="PTHR43649:SF33">
    <property type="entry name" value="POLYGALACTURONAN_RHAMNOGALACTURONAN-BINDING PROTEIN YTCQ"/>
    <property type="match status" value="1"/>
</dbReference>
<protein>
    <submittedName>
        <fullName evidence="8">Extracellular solute-binding protein</fullName>
    </submittedName>
</protein>
<evidence type="ECO:0000256" key="3">
    <source>
        <dbReference type="ARBA" id="ARBA00023136"/>
    </source>
</evidence>
<keyword evidence="3" id="KW-0472">Membrane</keyword>
<dbReference type="Gene3D" id="3.40.190.10">
    <property type="entry name" value="Periplasmic binding protein-like II"/>
    <property type="match status" value="2"/>
</dbReference>
<evidence type="ECO:0000313" key="8">
    <source>
        <dbReference type="EMBL" id="QHQ60337.1"/>
    </source>
</evidence>
<keyword evidence="4" id="KW-0564">Palmitate</keyword>
<evidence type="ECO:0000256" key="7">
    <source>
        <dbReference type="SAM" id="SignalP"/>
    </source>
</evidence>
<evidence type="ECO:0000256" key="2">
    <source>
        <dbReference type="ARBA" id="ARBA00022729"/>
    </source>
</evidence>
<dbReference type="AlphaFoldDB" id="A0A6P1TJ56"/>
<name>A0A6P1TJ56_9FIRM</name>
<feature type="region of interest" description="Disordered" evidence="6">
    <location>
        <begin position="23"/>
        <end position="54"/>
    </location>
</feature>
<dbReference type="InterPro" id="IPR050490">
    <property type="entry name" value="Bact_solute-bd_prot1"/>
</dbReference>
<feature type="chain" id="PRO_5038787680" evidence="7">
    <location>
        <begin position="21"/>
        <end position="551"/>
    </location>
</feature>
<dbReference type="PANTHER" id="PTHR43649">
    <property type="entry name" value="ARABINOSE-BINDING PROTEIN-RELATED"/>
    <property type="match status" value="1"/>
</dbReference>
<keyword evidence="5" id="KW-0449">Lipoprotein</keyword>
<dbReference type="EMBL" id="CP048000">
    <property type="protein sequence ID" value="QHQ60337.1"/>
    <property type="molecule type" value="Genomic_DNA"/>
</dbReference>
<keyword evidence="1" id="KW-1003">Cell membrane</keyword>
<evidence type="ECO:0000256" key="6">
    <source>
        <dbReference type="SAM" id="MobiDB-lite"/>
    </source>
</evidence>
<dbReference type="Proteomes" id="UP000464314">
    <property type="component" value="Chromosome"/>
</dbReference>
<dbReference type="SUPFAM" id="SSF53850">
    <property type="entry name" value="Periplasmic binding protein-like II"/>
    <property type="match status" value="1"/>
</dbReference>
<organism evidence="8 9">
    <name type="scientific">Anaerocolumna sedimenticola</name>
    <dbReference type="NCBI Taxonomy" id="2696063"/>
    <lineage>
        <taxon>Bacteria</taxon>
        <taxon>Bacillati</taxon>
        <taxon>Bacillota</taxon>
        <taxon>Clostridia</taxon>
        <taxon>Lachnospirales</taxon>
        <taxon>Lachnospiraceae</taxon>
        <taxon>Anaerocolumna</taxon>
    </lineage>
</organism>
<dbReference type="Pfam" id="PF01547">
    <property type="entry name" value="SBP_bac_1"/>
    <property type="match status" value="1"/>
</dbReference>
<evidence type="ECO:0000256" key="5">
    <source>
        <dbReference type="ARBA" id="ARBA00023288"/>
    </source>
</evidence>
<feature type="signal peptide" evidence="7">
    <location>
        <begin position="1"/>
        <end position="20"/>
    </location>
</feature>
<proteinExistence type="predicted"/>
<accession>A0A6P1TJ56</accession>
<keyword evidence="9" id="KW-1185">Reference proteome</keyword>
<dbReference type="InterPro" id="IPR006059">
    <property type="entry name" value="SBP"/>
</dbReference>
<dbReference type="PROSITE" id="PS51257">
    <property type="entry name" value="PROKAR_LIPOPROTEIN"/>
    <property type="match status" value="1"/>
</dbReference>
<gene>
    <name evidence="8" type="ORF">Ana3638_05750</name>
</gene>
<feature type="compositionally biased region" description="Polar residues" evidence="6">
    <location>
        <begin position="29"/>
        <end position="47"/>
    </location>
</feature>